<proteinExistence type="predicted"/>
<reference evidence="2" key="1">
    <citation type="journal article" date="2019" name="Int. J. Syst. Evol. Microbiol.">
        <title>The Global Catalogue of Microorganisms (GCM) 10K type strain sequencing project: providing services to taxonomists for standard genome sequencing and annotation.</title>
        <authorList>
            <consortium name="The Broad Institute Genomics Platform"/>
            <consortium name="The Broad Institute Genome Sequencing Center for Infectious Disease"/>
            <person name="Wu L."/>
            <person name="Ma J."/>
        </authorList>
    </citation>
    <scope>NUCLEOTIDE SEQUENCE [LARGE SCALE GENOMIC DNA]</scope>
    <source>
        <strain evidence="2">CGMCC 1.10698</strain>
    </source>
</reference>
<comment type="caution">
    <text evidence="1">The sequence shown here is derived from an EMBL/GenBank/DDBJ whole genome shotgun (WGS) entry which is preliminary data.</text>
</comment>
<evidence type="ECO:0000313" key="2">
    <source>
        <dbReference type="Proteomes" id="UP001595773"/>
    </source>
</evidence>
<evidence type="ECO:0000313" key="1">
    <source>
        <dbReference type="EMBL" id="MFC4267164.1"/>
    </source>
</evidence>
<keyword evidence="2" id="KW-1185">Reference proteome</keyword>
<sequence>MLPSVPDVERVGDANRVLAGRPEQAHLDRGQLFAGELADVGSLSDDVGISGATRR</sequence>
<protein>
    <submittedName>
        <fullName evidence="1">Uncharacterized protein</fullName>
    </submittedName>
</protein>
<dbReference type="Proteomes" id="UP001595773">
    <property type="component" value="Unassembled WGS sequence"/>
</dbReference>
<accession>A0ABV8R6Z5</accession>
<dbReference type="RefSeq" id="WP_230068333.1">
    <property type="nucleotide sequence ID" value="NZ_BAABLL010000017.1"/>
</dbReference>
<name>A0ABV8R6Z5_9MICC</name>
<organism evidence="1 2">
    <name type="scientific">Arthrobacter cryoconiti</name>
    <dbReference type="NCBI Taxonomy" id="748907"/>
    <lineage>
        <taxon>Bacteria</taxon>
        <taxon>Bacillati</taxon>
        <taxon>Actinomycetota</taxon>
        <taxon>Actinomycetes</taxon>
        <taxon>Micrococcales</taxon>
        <taxon>Micrococcaceae</taxon>
        <taxon>Arthrobacter</taxon>
    </lineage>
</organism>
<dbReference type="EMBL" id="JBHSCQ010000024">
    <property type="protein sequence ID" value="MFC4267164.1"/>
    <property type="molecule type" value="Genomic_DNA"/>
</dbReference>
<gene>
    <name evidence="1" type="ORF">ACFOW9_16270</name>
</gene>